<dbReference type="EMBL" id="CAIIXF020000005">
    <property type="protein sequence ID" value="CAH1784422.1"/>
    <property type="molecule type" value="Genomic_DNA"/>
</dbReference>
<dbReference type="InterPro" id="IPR014716">
    <property type="entry name" value="Fibrinogen_a/b/g_C_1"/>
</dbReference>
<dbReference type="InterPro" id="IPR050373">
    <property type="entry name" value="Fibrinogen_C-term_domain"/>
</dbReference>
<accession>A0A8J1T5T7</accession>
<dbReference type="AlphaFoldDB" id="A0A8J1T5T7"/>
<comment type="caution">
    <text evidence="1">The sequence shown here is derived from an EMBL/GenBank/DDBJ whole genome shotgun (WGS) entry which is preliminary data.</text>
</comment>
<dbReference type="InterPro" id="IPR036056">
    <property type="entry name" value="Fibrinogen-like_C"/>
</dbReference>
<dbReference type="Pfam" id="PF00147">
    <property type="entry name" value="Fibrinogen_C"/>
    <property type="match status" value="1"/>
</dbReference>
<sequence length="337" mass="39123">MNDLKVINRFIYLFVALSCTKASTNKKGSFNNIGYSTKYYHEIGYIYTQSPIQTSVLPMAAYDMEIAAVQCLSTCQKEASSKDDSRCVAANFNTKNGTCQLFSKQPLYRYDKNVIRDKQWMLYMEKALKYPRDCKDITIDFKNPFYRSFDVQPDQHKPPFTVRCGNGNKRPTYIQIRQKGNSLNFQNLTWAQYRNGFRGKSSGQSYYWIGNENLYTLTNSRNYSVRFHCHHGNWSHIRYSRFSVASKENFYRLNVGIVTKDEDNMTDAISGTANEEQNINGSPFLTRENVTENACARQGGWWYKNCTNANFNTANEEMFWGSLRCKSTTIRVYRVNA</sequence>
<reference evidence="1" key="1">
    <citation type="submission" date="2022-03" db="EMBL/GenBank/DDBJ databases">
        <authorList>
            <person name="Martin C."/>
        </authorList>
    </citation>
    <scope>NUCLEOTIDE SEQUENCE</scope>
</reference>
<dbReference type="PANTHER" id="PTHR19143">
    <property type="entry name" value="FIBRINOGEN/TENASCIN/ANGIOPOEITIN"/>
    <property type="match status" value="1"/>
</dbReference>
<keyword evidence="2" id="KW-1185">Reference proteome</keyword>
<dbReference type="GO" id="GO:0005615">
    <property type="term" value="C:extracellular space"/>
    <property type="evidence" value="ECO:0007669"/>
    <property type="project" value="TreeGrafter"/>
</dbReference>
<dbReference type="Proteomes" id="UP000749559">
    <property type="component" value="Unassembled WGS sequence"/>
</dbReference>
<organism evidence="1 2">
    <name type="scientific">Owenia fusiformis</name>
    <name type="common">Polychaete worm</name>
    <dbReference type="NCBI Taxonomy" id="6347"/>
    <lineage>
        <taxon>Eukaryota</taxon>
        <taxon>Metazoa</taxon>
        <taxon>Spiralia</taxon>
        <taxon>Lophotrochozoa</taxon>
        <taxon>Annelida</taxon>
        <taxon>Polychaeta</taxon>
        <taxon>Sedentaria</taxon>
        <taxon>Canalipalpata</taxon>
        <taxon>Sabellida</taxon>
        <taxon>Oweniida</taxon>
        <taxon>Oweniidae</taxon>
        <taxon>Owenia</taxon>
    </lineage>
</organism>
<dbReference type="SUPFAM" id="SSF56496">
    <property type="entry name" value="Fibrinogen C-terminal domain-like"/>
    <property type="match status" value="1"/>
</dbReference>
<gene>
    <name evidence="1" type="ORF">OFUS_LOCUS10616</name>
</gene>
<dbReference type="Gene3D" id="3.90.215.10">
    <property type="entry name" value="Gamma Fibrinogen, chain A, domain 1"/>
    <property type="match status" value="1"/>
</dbReference>
<dbReference type="SMART" id="SM00186">
    <property type="entry name" value="FBG"/>
    <property type="match status" value="1"/>
</dbReference>
<evidence type="ECO:0000313" key="1">
    <source>
        <dbReference type="EMBL" id="CAH1784422.1"/>
    </source>
</evidence>
<proteinExistence type="predicted"/>
<dbReference type="InterPro" id="IPR003609">
    <property type="entry name" value="Pan_app"/>
</dbReference>
<name>A0A8J1T5T7_OWEFU</name>
<dbReference type="InterPro" id="IPR002181">
    <property type="entry name" value="Fibrinogen_a/b/g_C_dom"/>
</dbReference>
<evidence type="ECO:0000313" key="2">
    <source>
        <dbReference type="Proteomes" id="UP000749559"/>
    </source>
</evidence>
<protein>
    <submittedName>
        <fullName evidence="1">Uncharacterized protein</fullName>
    </submittedName>
</protein>
<dbReference type="Pfam" id="PF00024">
    <property type="entry name" value="PAN_1"/>
    <property type="match status" value="1"/>
</dbReference>
<dbReference type="PROSITE" id="PS51406">
    <property type="entry name" value="FIBRINOGEN_C_2"/>
    <property type="match status" value="1"/>
</dbReference>